<name>A0A4R4RL94_9ACTN</name>
<dbReference type="InterPro" id="IPR013785">
    <property type="entry name" value="Aldolase_TIM"/>
</dbReference>
<dbReference type="Proteomes" id="UP000295621">
    <property type="component" value="Unassembled WGS sequence"/>
</dbReference>
<keyword evidence="2 3" id="KW-0456">Lyase</keyword>
<dbReference type="RefSeq" id="WP_131984038.1">
    <property type="nucleotide sequence ID" value="NZ_SMKL01000032.1"/>
</dbReference>
<evidence type="ECO:0000313" key="6">
    <source>
        <dbReference type="EMBL" id="TDC50320.1"/>
    </source>
</evidence>
<dbReference type="PANTHER" id="PTHR12128:SF66">
    <property type="entry name" value="4-HYDROXY-2-OXOGLUTARATE ALDOLASE, MITOCHONDRIAL"/>
    <property type="match status" value="1"/>
</dbReference>
<evidence type="ECO:0000256" key="4">
    <source>
        <dbReference type="PIRSR" id="PIRSR001365-1"/>
    </source>
</evidence>
<dbReference type="EMBL" id="SMKL01000032">
    <property type="protein sequence ID" value="TDC50320.1"/>
    <property type="molecule type" value="Genomic_DNA"/>
</dbReference>
<accession>A0A4R4RL94</accession>
<reference evidence="6 7" key="1">
    <citation type="submission" date="2019-02" db="EMBL/GenBank/DDBJ databases">
        <title>Draft genome sequences of novel Actinobacteria.</title>
        <authorList>
            <person name="Sahin N."/>
            <person name="Ay H."/>
            <person name="Saygin H."/>
        </authorList>
    </citation>
    <scope>NUCLEOTIDE SEQUENCE [LARGE SCALE GENOMIC DNA]</scope>
    <source>
        <strain evidence="6 7">KC603</strain>
    </source>
</reference>
<organism evidence="6 7">
    <name type="scientific">Jiangella ureilytica</name>
    <dbReference type="NCBI Taxonomy" id="2530374"/>
    <lineage>
        <taxon>Bacteria</taxon>
        <taxon>Bacillati</taxon>
        <taxon>Actinomycetota</taxon>
        <taxon>Actinomycetes</taxon>
        <taxon>Jiangellales</taxon>
        <taxon>Jiangellaceae</taxon>
        <taxon>Jiangella</taxon>
    </lineage>
</organism>
<sequence length="314" mass="32812">MSDGFSLSGVFPASLTMFDEAGRLDEPASRRHLESLVDGGAHGLVVAGTSGEFVAMSVDEKRRLVAAAVAAAGGRVPVVAGTGTASTAETVELTRAAADEGAAAVLVILPYYMRPHRDEVLAHLRAVGAASPVPVLLYNNPANSGTTELDAVDVGMLYREGVVHGVKSTFPTVHQVAEVIDETGPDFAVFYGGFMAPLSGLTEGAHGWISGVLNVALAEALALYGAVRAGDLETARRWAAVIRQYRYLYTRRPLGPVGDLALYRAMLEIRGQHGGHCRAPLLPLTAQQRAALEELMASTPVLRGSGAGAVSASR</sequence>
<comment type="caution">
    <text evidence="6">The sequence shown here is derived from an EMBL/GenBank/DDBJ whole genome shotgun (WGS) entry which is preliminary data.</text>
</comment>
<proteinExistence type="inferred from homology"/>
<gene>
    <name evidence="6" type="ORF">E1212_15605</name>
</gene>
<dbReference type="Gene3D" id="3.20.20.70">
    <property type="entry name" value="Aldolase class I"/>
    <property type="match status" value="1"/>
</dbReference>
<evidence type="ECO:0000256" key="2">
    <source>
        <dbReference type="ARBA" id="ARBA00023239"/>
    </source>
</evidence>
<dbReference type="Pfam" id="PF00701">
    <property type="entry name" value="DHDPS"/>
    <property type="match status" value="1"/>
</dbReference>
<dbReference type="AlphaFoldDB" id="A0A4R4RL94"/>
<dbReference type="SUPFAM" id="SSF51569">
    <property type="entry name" value="Aldolase"/>
    <property type="match status" value="1"/>
</dbReference>
<evidence type="ECO:0000256" key="3">
    <source>
        <dbReference type="PIRNR" id="PIRNR001365"/>
    </source>
</evidence>
<evidence type="ECO:0000313" key="7">
    <source>
        <dbReference type="Proteomes" id="UP000295621"/>
    </source>
</evidence>
<evidence type="ECO:0000256" key="1">
    <source>
        <dbReference type="ARBA" id="ARBA00007592"/>
    </source>
</evidence>
<dbReference type="PIRSF" id="PIRSF001365">
    <property type="entry name" value="DHDPS"/>
    <property type="match status" value="1"/>
</dbReference>
<dbReference type="OrthoDB" id="9778880at2"/>
<protein>
    <submittedName>
        <fullName evidence="6">Dihydrodipicolinate synthase family protein</fullName>
    </submittedName>
</protein>
<dbReference type="SMART" id="SM01130">
    <property type="entry name" value="DHDPS"/>
    <property type="match status" value="1"/>
</dbReference>
<dbReference type="GO" id="GO:0008840">
    <property type="term" value="F:4-hydroxy-tetrahydrodipicolinate synthase activity"/>
    <property type="evidence" value="ECO:0007669"/>
    <property type="project" value="TreeGrafter"/>
</dbReference>
<comment type="similarity">
    <text evidence="1 3">Belongs to the DapA family.</text>
</comment>
<keyword evidence="7" id="KW-1185">Reference proteome</keyword>
<dbReference type="PRINTS" id="PR00146">
    <property type="entry name" value="DHPICSNTHASE"/>
</dbReference>
<dbReference type="PANTHER" id="PTHR12128">
    <property type="entry name" value="DIHYDRODIPICOLINATE SYNTHASE"/>
    <property type="match status" value="1"/>
</dbReference>
<feature type="active site" description="Schiff-base intermediate with substrate" evidence="4">
    <location>
        <position position="167"/>
    </location>
</feature>
<dbReference type="InterPro" id="IPR002220">
    <property type="entry name" value="DapA-like"/>
</dbReference>
<evidence type="ECO:0000256" key="5">
    <source>
        <dbReference type="PIRSR" id="PIRSR001365-2"/>
    </source>
</evidence>
<feature type="binding site" evidence="5">
    <location>
        <position position="209"/>
    </location>
    <ligand>
        <name>pyruvate</name>
        <dbReference type="ChEBI" id="CHEBI:15361"/>
    </ligand>
</feature>
<dbReference type="CDD" id="cd00408">
    <property type="entry name" value="DHDPS-like"/>
    <property type="match status" value="1"/>
</dbReference>
<feature type="active site" description="Proton donor/acceptor" evidence="4">
    <location>
        <position position="138"/>
    </location>
</feature>